<organism evidence="7">
    <name type="scientific">Anopheles atroparvus</name>
    <name type="common">European mosquito</name>
    <dbReference type="NCBI Taxonomy" id="41427"/>
    <lineage>
        <taxon>Eukaryota</taxon>
        <taxon>Metazoa</taxon>
        <taxon>Ecdysozoa</taxon>
        <taxon>Arthropoda</taxon>
        <taxon>Hexapoda</taxon>
        <taxon>Insecta</taxon>
        <taxon>Pterygota</taxon>
        <taxon>Neoptera</taxon>
        <taxon>Endopterygota</taxon>
        <taxon>Diptera</taxon>
        <taxon>Nematocera</taxon>
        <taxon>Culicoidea</taxon>
        <taxon>Culicidae</taxon>
        <taxon>Anophelinae</taxon>
        <taxon>Anopheles</taxon>
    </lineage>
</organism>
<feature type="region of interest" description="Disordered" evidence="5">
    <location>
        <begin position="99"/>
        <end position="157"/>
    </location>
</feature>
<keyword evidence="3 6" id="KW-1133">Transmembrane helix</keyword>
<dbReference type="CDD" id="cd22212">
    <property type="entry name" value="NDFIP-like"/>
    <property type="match status" value="1"/>
</dbReference>
<feature type="compositionally biased region" description="Polar residues" evidence="5">
    <location>
        <begin position="140"/>
        <end position="152"/>
    </location>
</feature>
<keyword evidence="4 6" id="KW-0472">Membrane</keyword>
<evidence type="ECO:0008006" key="8">
    <source>
        <dbReference type="Google" id="ProtNLM"/>
    </source>
</evidence>
<feature type="transmembrane region" description="Helical" evidence="6">
    <location>
        <begin position="264"/>
        <end position="282"/>
    </location>
</feature>
<evidence type="ECO:0000256" key="3">
    <source>
        <dbReference type="ARBA" id="ARBA00022989"/>
    </source>
</evidence>
<evidence type="ECO:0000256" key="2">
    <source>
        <dbReference type="ARBA" id="ARBA00022692"/>
    </source>
</evidence>
<name>A0A182IW71_ANOAO</name>
<comment type="subcellular location">
    <subcellularLocation>
        <location evidence="1">Membrane</location>
        <topology evidence="1">Multi-pass membrane protein</topology>
    </subcellularLocation>
</comment>
<dbReference type="PANTHER" id="PTHR13396">
    <property type="entry name" value="NEDD4 FAMILY INTERACTING PROTEIN 1/2"/>
    <property type="match status" value="1"/>
</dbReference>
<dbReference type="GO" id="GO:0005783">
    <property type="term" value="C:endoplasmic reticulum"/>
    <property type="evidence" value="ECO:0007669"/>
    <property type="project" value="TreeGrafter"/>
</dbReference>
<dbReference type="VEuPathDB" id="VectorBase:AATE006645"/>
<reference evidence="7" key="1">
    <citation type="submission" date="2022-08" db="UniProtKB">
        <authorList>
            <consortium name="EnsemblMetazoa"/>
        </authorList>
    </citation>
    <scope>IDENTIFICATION</scope>
    <source>
        <strain evidence="7">EBRO</strain>
    </source>
</reference>
<dbReference type="GO" id="GO:0030001">
    <property type="term" value="P:metal ion transport"/>
    <property type="evidence" value="ECO:0007669"/>
    <property type="project" value="InterPro"/>
</dbReference>
<dbReference type="GO" id="GO:0050699">
    <property type="term" value="F:WW domain binding"/>
    <property type="evidence" value="ECO:0007669"/>
    <property type="project" value="TreeGrafter"/>
</dbReference>
<feature type="compositionally biased region" description="Pro residues" evidence="5">
    <location>
        <begin position="126"/>
        <end position="137"/>
    </location>
</feature>
<evidence type="ECO:0000256" key="5">
    <source>
        <dbReference type="SAM" id="MobiDB-lite"/>
    </source>
</evidence>
<protein>
    <recommendedName>
        <fullName evidence="8">Nedd4 family interacting protein</fullName>
    </recommendedName>
</protein>
<dbReference type="GO" id="GO:0006511">
    <property type="term" value="P:ubiquitin-dependent protein catabolic process"/>
    <property type="evidence" value="ECO:0007669"/>
    <property type="project" value="TreeGrafter"/>
</dbReference>
<feature type="transmembrane region" description="Helical" evidence="6">
    <location>
        <begin position="233"/>
        <end position="257"/>
    </location>
</feature>
<dbReference type="InterPro" id="IPR019325">
    <property type="entry name" value="NEDD4/Bsd2"/>
</dbReference>
<keyword evidence="2 6" id="KW-0812">Transmembrane</keyword>
<dbReference type="GO" id="GO:0007034">
    <property type="term" value="P:vacuolar transport"/>
    <property type="evidence" value="ECO:0007669"/>
    <property type="project" value="InterPro"/>
</dbReference>
<dbReference type="EnsemblMetazoa" id="AATE006645-RA">
    <property type="protein sequence ID" value="AATE006645-PA.1"/>
    <property type="gene ID" value="AATE006645"/>
</dbReference>
<dbReference type="GO" id="GO:0031398">
    <property type="term" value="P:positive regulation of protein ubiquitination"/>
    <property type="evidence" value="ECO:0007669"/>
    <property type="project" value="TreeGrafter"/>
</dbReference>
<feature type="transmembrane region" description="Helical" evidence="6">
    <location>
        <begin position="294"/>
        <end position="312"/>
    </location>
</feature>
<proteinExistence type="predicted"/>
<feature type="compositionally biased region" description="Low complexity" evidence="5">
    <location>
        <begin position="103"/>
        <end position="119"/>
    </location>
</feature>
<dbReference type="Pfam" id="PF10176">
    <property type="entry name" value="NEDD4_Bsd2"/>
    <property type="match status" value="2"/>
</dbReference>
<accession>A0A182IW71</accession>
<evidence type="ECO:0000313" key="7">
    <source>
        <dbReference type="EnsemblMetazoa" id="AATE006645-PA.1"/>
    </source>
</evidence>
<evidence type="ECO:0000256" key="4">
    <source>
        <dbReference type="ARBA" id="ARBA00023136"/>
    </source>
</evidence>
<evidence type="ECO:0000256" key="6">
    <source>
        <dbReference type="SAM" id="Phobius"/>
    </source>
</evidence>
<dbReference type="GO" id="GO:0005794">
    <property type="term" value="C:Golgi apparatus"/>
    <property type="evidence" value="ECO:0007669"/>
    <property type="project" value="TreeGrafter"/>
</dbReference>
<dbReference type="GO" id="GO:0048471">
    <property type="term" value="C:perinuclear region of cytoplasm"/>
    <property type="evidence" value="ECO:0007669"/>
    <property type="project" value="TreeGrafter"/>
</dbReference>
<dbReference type="GO" id="GO:0016020">
    <property type="term" value="C:membrane"/>
    <property type="evidence" value="ECO:0007669"/>
    <property type="project" value="UniProtKB-SubCell"/>
</dbReference>
<evidence type="ECO:0000256" key="1">
    <source>
        <dbReference type="ARBA" id="ARBA00004141"/>
    </source>
</evidence>
<dbReference type="PANTHER" id="PTHR13396:SF5">
    <property type="entry name" value="NEDD4 FAMILY INTERACTING PROTEIN"/>
    <property type="match status" value="1"/>
</dbReference>
<dbReference type="STRING" id="41427.A0A182IW71"/>
<sequence>MSKLLGDTAVAAAQTSVKWQRAVGPVRNQSRTYCWRPAVPPEKKWLFKQVLDSVQSGLAPQFNLANSTLGRATTKVWTQLNFAHERALDIADEYHLKERSGTKKQQNQNSSNNMPPTNNRPDELPPPKADFSAPPPYEATDSQGDNYSQQSVPVPELTTKLPTYEEVQMEKMINHELPIPPMQPQLPPPPPSITSMGMGRGPGVPGGPQVTFIAIDADGENINADNGLLGTDIVFVTAFFIAFLFNWIGFLVLTCFCHTIAARYGALSGFGLSLAKWTLIVKNSTDFASHENSWLWWLIMAFGFLICVRALVQYVSIKRTWRLLSSSAQERLLFFY</sequence>
<dbReference type="AlphaFoldDB" id="A0A182IW71"/>